<reference evidence="2" key="2">
    <citation type="submission" date="2015-01" db="EMBL/GenBank/DDBJ databases">
        <title>Evolutionary Origins and Diversification of the Mycorrhizal Mutualists.</title>
        <authorList>
            <consortium name="DOE Joint Genome Institute"/>
            <consortium name="Mycorrhizal Genomics Consortium"/>
            <person name="Kohler A."/>
            <person name="Kuo A."/>
            <person name="Nagy L.G."/>
            <person name="Floudas D."/>
            <person name="Copeland A."/>
            <person name="Barry K.W."/>
            <person name="Cichocki N."/>
            <person name="Veneault-Fourrey C."/>
            <person name="LaButti K."/>
            <person name="Lindquist E.A."/>
            <person name="Lipzen A."/>
            <person name="Lundell T."/>
            <person name="Morin E."/>
            <person name="Murat C."/>
            <person name="Riley R."/>
            <person name="Ohm R."/>
            <person name="Sun H."/>
            <person name="Tunlid A."/>
            <person name="Henrissat B."/>
            <person name="Grigoriev I.V."/>
            <person name="Hibbett D.S."/>
            <person name="Martin F."/>
        </authorList>
    </citation>
    <scope>NUCLEOTIDE SEQUENCE [LARGE SCALE GENOMIC DNA]</scope>
    <source>
        <strain evidence="2">Foug A</strain>
    </source>
</reference>
<evidence type="ECO:0000313" key="2">
    <source>
        <dbReference type="Proteomes" id="UP000053989"/>
    </source>
</evidence>
<gene>
    <name evidence="1" type="ORF">SCLCIDRAFT_114731</name>
</gene>
<proteinExistence type="predicted"/>
<name>A0A0C3AI14_9AGAM</name>
<evidence type="ECO:0008006" key="3">
    <source>
        <dbReference type="Google" id="ProtNLM"/>
    </source>
</evidence>
<dbReference type="OrthoDB" id="3249498at2759"/>
<keyword evidence="2" id="KW-1185">Reference proteome</keyword>
<protein>
    <recommendedName>
        <fullName evidence="3">Reverse transcriptase RNase H-like domain-containing protein</fullName>
    </recommendedName>
</protein>
<sequence>MGVWMPSLNLGFMCSIPSVYEAKPIFFLEALTVLAAIQLASSHVSSGGHLAIFTDNFNSVAMFNTLSALPAYNWILLTAVDVLLTCDLDFCVFYVPGSVNILADHLSRGRVADALQLSPSMTISTLTPPGLPNHARP</sequence>
<organism evidence="1 2">
    <name type="scientific">Scleroderma citrinum Foug A</name>
    <dbReference type="NCBI Taxonomy" id="1036808"/>
    <lineage>
        <taxon>Eukaryota</taxon>
        <taxon>Fungi</taxon>
        <taxon>Dikarya</taxon>
        <taxon>Basidiomycota</taxon>
        <taxon>Agaricomycotina</taxon>
        <taxon>Agaricomycetes</taxon>
        <taxon>Agaricomycetidae</taxon>
        <taxon>Boletales</taxon>
        <taxon>Sclerodermatineae</taxon>
        <taxon>Sclerodermataceae</taxon>
        <taxon>Scleroderma</taxon>
    </lineage>
</organism>
<accession>A0A0C3AI14</accession>
<dbReference type="Proteomes" id="UP000053989">
    <property type="component" value="Unassembled WGS sequence"/>
</dbReference>
<dbReference type="HOGENOM" id="CLU_125038_0_0_1"/>
<dbReference type="EMBL" id="KN822027">
    <property type="protein sequence ID" value="KIM64557.1"/>
    <property type="molecule type" value="Genomic_DNA"/>
</dbReference>
<evidence type="ECO:0000313" key="1">
    <source>
        <dbReference type="EMBL" id="KIM64557.1"/>
    </source>
</evidence>
<dbReference type="InParanoid" id="A0A0C3AI14"/>
<dbReference type="AlphaFoldDB" id="A0A0C3AI14"/>
<reference evidence="1 2" key="1">
    <citation type="submission" date="2014-04" db="EMBL/GenBank/DDBJ databases">
        <authorList>
            <consortium name="DOE Joint Genome Institute"/>
            <person name="Kuo A."/>
            <person name="Kohler A."/>
            <person name="Nagy L.G."/>
            <person name="Floudas D."/>
            <person name="Copeland A."/>
            <person name="Barry K.W."/>
            <person name="Cichocki N."/>
            <person name="Veneault-Fourrey C."/>
            <person name="LaButti K."/>
            <person name="Lindquist E.A."/>
            <person name="Lipzen A."/>
            <person name="Lundell T."/>
            <person name="Morin E."/>
            <person name="Murat C."/>
            <person name="Sun H."/>
            <person name="Tunlid A."/>
            <person name="Henrissat B."/>
            <person name="Grigoriev I.V."/>
            <person name="Hibbett D.S."/>
            <person name="Martin F."/>
            <person name="Nordberg H.P."/>
            <person name="Cantor M.N."/>
            <person name="Hua S.X."/>
        </authorList>
    </citation>
    <scope>NUCLEOTIDE SEQUENCE [LARGE SCALE GENOMIC DNA]</scope>
    <source>
        <strain evidence="1 2">Foug A</strain>
    </source>
</reference>